<dbReference type="Proteomes" id="UP000431080">
    <property type="component" value="Unassembled WGS sequence"/>
</dbReference>
<keyword evidence="2" id="KW-1185">Reference proteome</keyword>
<proteinExistence type="predicted"/>
<accession>A0A6I2F5S2</accession>
<dbReference type="RefSeq" id="WP_153683543.1">
    <property type="nucleotide sequence ID" value="NZ_WJIF01000002.1"/>
</dbReference>
<evidence type="ECO:0000313" key="2">
    <source>
        <dbReference type="Proteomes" id="UP000431080"/>
    </source>
</evidence>
<sequence length="103" mass="11550">MALVWDSLLTQTIKRMVADGWELVDRTDKEAVLKITDQVHRNRDLMSFATSGSPWFGLSKRGAQKHGEFALLRVGVMGRIVSWTTSEPIDLPSNEWPPPGSDL</sequence>
<dbReference type="EMBL" id="WJIF01000002">
    <property type="protein sequence ID" value="MRG59067.1"/>
    <property type="molecule type" value="Genomic_DNA"/>
</dbReference>
<name>A0A6I2F5S2_9MICO</name>
<comment type="caution">
    <text evidence="1">The sequence shown here is derived from an EMBL/GenBank/DDBJ whole genome shotgun (WGS) entry which is preliminary data.</text>
</comment>
<reference evidence="1 2" key="1">
    <citation type="submission" date="2019-10" db="EMBL/GenBank/DDBJ databases">
        <authorList>
            <person name="Nie G."/>
            <person name="Ming H."/>
            <person name="Yi B."/>
        </authorList>
    </citation>
    <scope>NUCLEOTIDE SEQUENCE [LARGE SCALE GENOMIC DNA]</scope>
    <source>
        <strain evidence="1 2">CFH 90414</strain>
    </source>
</reference>
<protein>
    <submittedName>
        <fullName evidence="1">Uncharacterized protein</fullName>
    </submittedName>
</protein>
<gene>
    <name evidence="1" type="ORF">GE115_04170</name>
</gene>
<dbReference type="AlphaFoldDB" id="A0A6I2F5S2"/>
<organism evidence="1 2">
    <name type="scientific">Agromyces agglutinans</name>
    <dbReference type="NCBI Taxonomy" id="2662258"/>
    <lineage>
        <taxon>Bacteria</taxon>
        <taxon>Bacillati</taxon>
        <taxon>Actinomycetota</taxon>
        <taxon>Actinomycetes</taxon>
        <taxon>Micrococcales</taxon>
        <taxon>Microbacteriaceae</taxon>
        <taxon>Agromyces</taxon>
    </lineage>
</organism>
<evidence type="ECO:0000313" key="1">
    <source>
        <dbReference type="EMBL" id="MRG59067.1"/>
    </source>
</evidence>